<comment type="similarity">
    <text evidence="2 6">Belongs to the pseudouridine synthase RsuA family.</text>
</comment>
<dbReference type="InterPro" id="IPR036986">
    <property type="entry name" value="S4_RNA-bd_sf"/>
</dbReference>
<feature type="compositionally biased region" description="Basic and acidic residues" evidence="7">
    <location>
        <begin position="376"/>
        <end position="434"/>
    </location>
</feature>
<dbReference type="InterPro" id="IPR020094">
    <property type="entry name" value="TruA/RsuA/RluB/E/F_N"/>
</dbReference>
<evidence type="ECO:0000313" key="10">
    <source>
        <dbReference type="Proteomes" id="UP001222118"/>
    </source>
</evidence>
<feature type="compositionally biased region" description="Basic and acidic residues" evidence="7">
    <location>
        <begin position="462"/>
        <end position="496"/>
    </location>
</feature>
<feature type="compositionally biased region" description="Basic and acidic residues" evidence="7">
    <location>
        <begin position="508"/>
        <end position="520"/>
    </location>
</feature>
<evidence type="ECO:0000256" key="5">
    <source>
        <dbReference type="PROSITE-ProRule" id="PRU00182"/>
    </source>
</evidence>
<gene>
    <name evidence="9" type="ORF">PSQ90_03855</name>
</gene>
<evidence type="ECO:0000256" key="1">
    <source>
        <dbReference type="ARBA" id="ARBA00000073"/>
    </source>
</evidence>
<evidence type="ECO:0000256" key="2">
    <source>
        <dbReference type="ARBA" id="ARBA00008348"/>
    </source>
</evidence>
<dbReference type="InterPro" id="IPR002942">
    <property type="entry name" value="S4_RNA-bd"/>
</dbReference>
<dbReference type="SUPFAM" id="SSF55174">
    <property type="entry name" value="Alpha-L RNA-binding motif"/>
    <property type="match status" value="1"/>
</dbReference>
<evidence type="ECO:0000256" key="4">
    <source>
        <dbReference type="ARBA" id="ARBA00023235"/>
    </source>
</evidence>
<organism evidence="9 10">
    <name type="scientific">Devosia rhodophyticola</name>
    <dbReference type="NCBI Taxonomy" id="3026423"/>
    <lineage>
        <taxon>Bacteria</taxon>
        <taxon>Pseudomonadati</taxon>
        <taxon>Pseudomonadota</taxon>
        <taxon>Alphaproteobacteria</taxon>
        <taxon>Hyphomicrobiales</taxon>
        <taxon>Devosiaceae</taxon>
        <taxon>Devosia</taxon>
    </lineage>
</organism>
<dbReference type="InterPro" id="IPR018496">
    <property type="entry name" value="PsdUridine_synth_RsuA/RluB_CS"/>
</dbReference>
<keyword evidence="4 6" id="KW-0413">Isomerase</keyword>
<keyword evidence="3 5" id="KW-0694">RNA-binding</keyword>
<evidence type="ECO:0000256" key="3">
    <source>
        <dbReference type="ARBA" id="ARBA00022884"/>
    </source>
</evidence>
<accession>A0ABY7YZC9</accession>
<dbReference type="Gene3D" id="3.10.290.10">
    <property type="entry name" value="RNA-binding S4 domain"/>
    <property type="match status" value="1"/>
</dbReference>
<evidence type="ECO:0000256" key="7">
    <source>
        <dbReference type="SAM" id="MobiDB-lite"/>
    </source>
</evidence>
<dbReference type="SMART" id="SM00363">
    <property type="entry name" value="S4"/>
    <property type="match status" value="1"/>
</dbReference>
<dbReference type="RefSeq" id="WP_282212120.1">
    <property type="nucleotide sequence ID" value="NZ_CP118247.1"/>
</dbReference>
<reference evidence="9 10" key="1">
    <citation type="submission" date="2023-02" db="EMBL/GenBank/DDBJ databases">
        <title>Devosia chondri sp. nov., isolated from the phycosphere of marine algae.</title>
        <authorList>
            <person name="Kim J.M."/>
            <person name="Lee J.K."/>
            <person name="Choi B.J."/>
            <person name="Bayburt H."/>
            <person name="Jeon C.O."/>
        </authorList>
    </citation>
    <scope>NUCLEOTIDE SEQUENCE [LARGE SCALE GENOMIC DNA]</scope>
    <source>
        <strain evidence="9 10">G2-5</strain>
    </source>
</reference>
<dbReference type="Pfam" id="PF01479">
    <property type="entry name" value="S4"/>
    <property type="match status" value="1"/>
</dbReference>
<name>A0ABY7YZC9_9HYPH</name>
<feature type="region of interest" description="Disordered" evidence="7">
    <location>
        <begin position="254"/>
        <end position="557"/>
    </location>
</feature>
<dbReference type="InterPro" id="IPR006145">
    <property type="entry name" value="PsdUridine_synth_RsuA/RluA"/>
</dbReference>
<feature type="domain" description="RNA-binding S4" evidence="8">
    <location>
        <begin position="9"/>
        <end position="68"/>
    </location>
</feature>
<dbReference type="InterPro" id="IPR042092">
    <property type="entry name" value="PsdUridine_s_RsuA/RluB/E/F_cat"/>
</dbReference>
<dbReference type="PROSITE" id="PS50889">
    <property type="entry name" value="S4"/>
    <property type="match status" value="1"/>
</dbReference>
<protein>
    <recommendedName>
        <fullName evidence="6">Pseudouridine synthase</fullName>
        <ecNumber evidence="6">5.4.99.-</ecNumber>
    </recommendedName>
</protein>
<feature type="compositionally biased region" description="Gly residues" evidence="7">
    <location>
        <begin position="528"/>
        <end position="549"/>
    </location>
</feature>
<dbReference type="NCBIfam" id="TIGR00093">
    <property type="entry name" value="pseudouridine synthase"/>
    <property type="match status" value="1"/>
</dbReference>
<dbReference type="Pfam" id="PF00849">
    <property type="entry name" value="PseudoU_synth_2"/>
    <property type="match status" value="1"/>
</dbReference>
<feature type="compositionally biased region" description="Basic and acidic residues" evidence="7">
    <location>
        <begin position="288"/>
        <end position="311"/>
    </location>
</feature>
<feature type="compositionally biased region" description="Basic and acidic residues" evidence="7">
    <location>
        <begin position="350"/>
        <end position="368"/>
    </location>
</feature>
<dbReference type="EC" id="5.4.99.-" evidence="6"/>
<keyword evidence="10" id="KW-1185">Reference proteome</keyword>
<evidence type="ECO:0000259" key="8">
    <source>
        <dbReference type="SMART" id="SM00363"/>
    </source>
</evidence>
<dbReference type="Gene3D" id="3.30.70.1560">
    <property type="entry name" value="Alpha-L RNA-binding motif"/>
    <property type="match status" value="1"/>
</dbReference>
<dbReference type="PROSITE" id="PS01149">
    <property type="entry name" value="PSI_RSU"/>
    <property type="match status" value="1"/>
</dbReference>
<comment type="catalytic activity">
    <reaction evidence="1">
        <text>a uridine in RNA = a pseudouridine in RNA</text>
        <dbReference type="Rhea" id="RHEA:48348"/>
        <dbReference type="Rhea" id="RHEA-COMP:12068"/>
        <dbReference type="Rhea" id="RHEA-COMP:12069"/>
        <dbReference type="ChEBI" id="CHEBI:65314"/>
        <dbReference type="ChEBI" id="CHEBI:65315"/>
    </reaction>
</comment>
<dbReference type="Proteomes" id="UP001222118">
    <property type="component" value="Chromosome"/>
</dbReference>
<dbReference type="SUPFAM" id="SSF55120">
    <property type="entry name" value="Pseudouridine synthase"/>
    <property type="match status" value="1"/>
</dbReference>
<dbReference type="PANTHER" id="PTHR47683">
    <property type="entry name" value="PSEUDOURIDINE SYNTHASE FAMILY PROTEIN-RELATED"/>
    <property type="match status" value="1"/>
</dbReference>
<dbReference type="EMBL" id="CP118247">
    <property type="protein sequence ID" value="WDR06607.1"/>
    <property type="molecule type" value="Genomic_DNA"/>
</dbReference>
<dbReference type="InterPro" id="IPR020103">
    <property type="entry name" value="PsdUridine_synth_cat_dom_sf"/>
</dbReference>
<evidence type="ECO:0000256" key="6">
    <source>
        <dbReference type="RuleBase" id="RU003887"/>
    </source>
</evidence>
<dbReference type="CDD" id="cd00165">
    <property type="entry name" value="S4"/>
    <property type="match status" value="1"/>
</dbReference>
<feature type="compositionally biased region" description="Basic and acidic residues" evidence="7">
    <location>
        <begin position="257"/>
        <end position="273"/>
    </location>
</feature>
<dbReference type="InterPro" id="IPR050343">
    <property type="entry name" value="RsuA_PseudoU_synthase"/>
</dbReference>
<dbReference type="Gene3D" id="3.30.70.580">
    <property type="entry name" value="Pseudouridine synthase I, catalytic domain, N-terminal subdomain"/>
    <property type="match status" value="1"/>
</dbReference>
<sequence>MSETPATGDRLAKVIARSGLCSRRDAETWITAGRVEVNGKKVMTPAFNVTDRDKVMVDGAPLAARQGTRVWLYHKPAGLVVTEKDPEGRSTIFEALASHGLPRVVTVGRLDINTEGLLLLTNDGGLKRVLELPATGWLRRYRVRAHGAVTQAALDGLANGIEIEGIRYGAIEAKLEREQGANVWLTMALREGKNREVKNVLGALGLEVNRLIRVSYGPFQLGDIPIGGIETVKARMLREQLGKRLAEEADVDFDSEMPGKEELVGKPTRDRLTGRGTNTVEIAKQRFRFTDSAEKTEREIREEKPRQDRPGRFGATRSAPPVKRFDDRDLGETGPPRKIIFDDGREEDFVEKTYGKKPGRGDAGDKPSGKGGPRADGPRKSFDDKPRGPRRDDAGGDRPKRSFADKPKRDFGDRPQRRPDGERPQRRPDAERPARAFAPRTRPDNERTQSPHPVTGRPGRNFSEKPRSFRPDGDRPARPANRRPEGERQRPGRDELGSVGKTYGKPRTRPDGKPQPKRDGAAPARGPRPGGRSGGRPAPGGRPGGGRPSGGPRKPRG</sequence>
<dbReference type="PANTHER" id="PTHR47683:SF3">
    <property type="entry name" value="RIBOSOMAL LARGE SUBUNIT PSEUDOURIDINE SYNTHASE B"/>
    <property type="match status" value="1"/>
</dbReference>
<proteinExistence type="inferred from homology"/>
<evidence type="ECO:0000313" key="9">
    <source>
        <dbReference type="EMBL" id="WDR06607.1"/>
    </source>
</evidence>
<dbReference type="InterPro" id="IPR000748">
    <property type="entry name" value="PsdUridine_synth_RsuA/RluB/E/F"/>
</dbReference>